<dbReference type="RefSeq" id="WP_125672058.1">
    <property type="nucleotide sequence ID" value="NZ_RCOS01000128.1"/>
</dbReference>
<dbReference type="OrthoDB" id="28233at2157"/>
<dbReference type="EMBL" id="RCOS01000128">
    <property type="protein sequence ID" value="RSN73152.1"/>
    <property type="molecule type" value="Genomic_DNA"/>
</dbReference>
<dbReference type="AlphaFoldDB" id="A0A3R9PD70"/>
<accession>A0A3R9PD70</accession>
<feature type="domain" description="SpoVT-AbrB" evidence="2">
    <location>
        <begin position="19"/>
        <end position="62"/>
    </location>
</feature>
<organism evidence="3 4">
    <name type="scientific">Candidatus Methanodesulfokora washburnensis</name>
    <dbReference type="NCBI Taxonomy" id="2478471"/>
    <lineage>
        <taxon>Archaea</taxon>
        <taxon>Thermoproteota</taxon>
        <taxon>Candidatus Korarchaeia</taxon>
        <taxon>Candidatus Korarchaeia incertae sedis</taxon>
        <taxon>Candidatus Methanodesulfokora</taxon>
    </lineage>
</organism>
<dbReference type="Gene3D" id="3.40.1550.20">
    <property type="entry name" value="Transcriptional regulator MraZ domain"/>
    <property type="match status" value="1"/>
</dbReference>
<evidence type="ECO:0000256" key="1">
    <source>
        <dbReference type="SAM" id="Coils"/>
    </source>
</evidence>
<dbReference type="InterPro" id="IPR007159">
    <property type="entry name" value="SpoVT-AbrB_dom"/>
</dbReference>
<dbReference type="SMART" id="SM00966">
    <property type="entry name" value="SpoVT_AbrB"/>
    <property type="match status" value="1"/>
</dbReference>
<dbReference type="InterPro" id="IPR038619">
    <property type="entry name" value="MraZ_sf"/>
</dbReference>
<evidence type="ECO:0000313" key="3">
    <source>
        <dbReference type="EMBL" id="RSN73152.1"/>
    </source>
</evidence>
<evidence type="ECO:0000259" key="2">
    <source>
        <dbReference type="PROSITE" id="PS51740"/>
    </source>
</evidence>
<dbReference type="GO" id="GO:0003677">
    <property type="term" value="F:DNA binding"/>
    <property type="evidence" value="ECO:0007669"/>
    <property type="project" value="InterPro"/>
</dbReference>
<keyword evidence="4" id="KW-1185">Reference proteome</keyword>
<keyword evidence="1" id="KW-0175">Coiled coil</keyword>
<proteinExistence type="predicted"/>
<dbReference type="Proteomes" id="UP000277582">
    <property type="component" value="Unassembled WGS sequence"/>
</dbReference>
<comment type="caution">
    <text evidence="3">The sequence shown here is derived from an EMBL/GenBank/DDBJ whole genome shotgun (WGS) entry which is preliminary data.</text>
</comment>
<feature type="coiled-coil region" evidence="1">
    <location>
        <begin position="68"/>
        <end position="95"/>
    </location>
</feature>
<name>A0A3R9PD70_9CREN</name>
<gene>
    <name evidence="3" type="ORF">D6D85_11260</name>
</gene>
<sequence length="96" mass="11659">MRQKKNLKRYKWYRKMGKMLIVRMDDKGRVLIPKELRKKSKNRIFIAKLDEDGAIILEPVDKRVEELGGKYRDLIRKKMEEIEEAEEELLRKERGI</sequence>
<reference evidence="3 4" key="1">
    <citation type="submission" date="2018-10" db="EMBL/GenBank/DDBJ databases">
        <title>Co-occurring genomic capacity for anaerobic methane metabolism and dissimilatory sulfite reduction discovered in the Korarchaeota.</title>
        <authorList>
            <person name="Mckay L.J."/>
            <person name="Dlakic M."/>
            <person name="Fields M.W."/>
            <person name="Delmont T.O."/>
            <person name="Eren A.M."/>
            <person name="Jay Z.J."/>
            <person name="Klingelsmith K.B."/>
            <person name="Rusch D.B."/>
            <person name="Inskeep W.P."/>
        </authorList>
    </citation>
    <scope>NUCLEOTIDE SEQUENCE [LARGE SCALE GENOMIC DNA]</scope>
    <source>
        <strain evidence="3 4">MDKW</strain>
    </source>
</reference>
<evidence type="ECO:0000313" key="4">
    <source>
        <dbReference type="Proteomes" id="UP000277582"/>
    </source>
</evidence>
<dbReference type="SUPFAM" id="SSF89447">
    <property type="entry name" value="AbrB/MazE/MraZ-like"/>
    <property type="match status" value="1"/>
</dbReference>
<protein>
    <recommendedName>
        <fullName evidence="2">SpoVT-AbrB domain-containing protein</fullName>
    </recommendedName>
</protein>
<dbReference type="PROSITE" id="PS51740">
    <property type="entry name" value="SPOVT_ABRB"/>
    <property type="match status" value="1"/>
</dbReference>
<dbReference type="InterPro" id="IPR037914">
    <property type="entry name" value="SpoVT-AbrB_sf"/>
</dbReference>